<sequence length="286" mass="33724">MFEMNNLKQEVKKLEDYISEIKNCNEMIEKIKQENDCLQMVYEKNVSTISSKFTKLKEEMFNSNQVQFDKLLPLGLDNDFLGFDSVSSKSEMPIDPQYESYGSLYQKIQNDSIDFHNTVTFLFDAMKQTNLTIETEIDYLKSVSVFCVDSIYLRLNLEESYMLKITKQYCCKYIFFSIKKVTNQTTETVEVIKKLLNRILQNDQDAKQELIKKQCILGRIKLDSSCHLAVLKLELKSLGNRQKIKIPTYTYNNYSSWYLKKLNVQCLFRIWSKMIIKTCLLDRTNN</sequence>
<accession>A0A6G0W1E5</accession>
<reference evidence="2 3" key="1">
    <citation type="submission" date="2019-08" db="EMBL/GenBank/DDBJ databases">
        <title>Whole genome of Aphis craccivora.</title>
        <authorList>
            <person name="Voronova N.V."/>
            <person name="Shulinski R.S."/>
            <person name="Bandarenka Y.V."/>
            <person name="Zhorov D.G."/>
            <person name="Warner D."/>
        </authorList>
    </citation>
    <scope>NUCLEOTIDE SEQUENCE [LARGE SCALE GENOMIC DNA]</scope>
    <source>
        <strain evidence="2">180601</strain>
        <tissue evidence="2">Whole Body</tissue>
    </source>
</reference>
<evidence type="ECO:0000313" key="2">
    <source>
        <dbReference type="EMBL" id="KAF0714716.1"/>
    </source>
</evidence>
<dbReference type="AlphaFoldDB" id="A0A6G0W1E5"/>
<gene>
    <name evidence="2" type="ORF">FWK35_00032862</name>
</gene>
<feature type="coiled-coil region" evidence="1">
    <location>
        <begin position="4"/>
        <end position="41"/>
    </location>
</feature>
<dbReference type="Proteomes" id="UP000478052">
    <property type="component" value="Unassembled WGS sequence"/>
</dbReference>
<evidence type="ECO:0000256" key="1">
    <source>
        <dbReference type="SAM" id="Coils"/>
    </source>
</evidence>
<keyword evidence="1" id="KW-0175">Coiled coil</keyword>
<keyword evidence="3" id="KW-1185">Reference proteome</keyword>
<dbReference type="OrthoDB" id="6598359at2759"/>
<proteinExistence type="predicted"/>
<name>A0A6G0W1E5_APHCR</name>
<organism evidence="2 3">
    <name type="scientific">Aphis craccivora</name>
    <name type="common">Cowpea aphid</name>
    <dbReference type="NCBI Taxonomy" id="307492"/>
    <lineage>
        <taxon>Eukaryota</taxon>
        <taxon>Metazoa</taxon>
        <taxon>Ecdysozoa</taxon>
        <taxon>Arthropoda</taxon>
        <taxon>Hexapoda</taxon>
        <taxon>Insecta</taxon>
        <taxon>Pterygota</taxon>
        <taxon>Neoptera</taxon>
        <taxon>Paraneoptera</taxon>
        <taxon>Hemiptera</taxon>
        <taxon>Sternorrhyncha</taxon>
        <taxon>Aphidomorpha</taxon>
        <taxon>Aphidoidea</taxon>
        <taxon>Aphididae</taxon>
        <taxon>Aphidini</taxon>
        <taxon>Aphis</taxon>
        <taxon>Aphis</taxon>
    </lineage>
</organism>
<evidence type="ECO:0000313" key="3">
    <source>
        <dbReference type="Proteomes" id="UP000478052"/>
    </source>
</evidence>
<dbReference type="EMBL" id="VUJU01010337">
    <property type="protein sequence ID" value="KAF0714716.1"/>
    <property type="molecule type" value="Genomic_DNA"/>
</dbReference>
<protein>
    <submittedName>
        <fullName evidence="2">Uncharacterized protein</fullName>
    </submittedName>
</protein>
<comment type="caution">
    <text evidence="2">The sequence shown here is derived from an EMBL/GenBank/DDBJ whole genome shotgun (WGS) entry which is preliminary data.</text>
</comment>